<proteinExistence type="predicted"/>
<sequence length="100" mass="11493">MLTHACRQPPPCSSCLRLQGDELVKLLNGSDVPHTRFQCRIAGRAIITYVMNCYYKPSRGGGEDGAQWWRSWPCSRYYGCHLASLPHRCFCQQRRLFAVD</sequence>
<evidence type="ECO:0000313" key="1">
    <source>
        <dbReference type="EnsemblPlants" id="TuG1812G0700000555.01.T02"/>
    </source>
</evidence>
<organism evidence="1 2">
    <name type="scientific">Triticum urartu</name>
    <name type="common">Red wild einkorn</name>
    <name type="synonym">Crithodium urartu</name>
    <dbReference type="NCBI Taxonomy" id="4572"/>
    <lineage>
        <taxon>Eukaryota</taxon>
        <taxon>Viridiplantae</taxon>
        <taxon>Streptophyta</taxon>
        <taxon>Embryophyta</taxon>
        <taxon>Tracheophyta</taxon>
        <taxon>Spermatophyta</taxon>
        <taxon>Magnoliopsida</taxon>
        <taxon>Liliopsida</taxon>
        <taxon>Poales</taxon>
        <taxon>Poaceae</taxon>
        <taxon>BOP clade</taxon>
        <taxon>Pooideae</taxon>
        <taxon>Triticodae</taxon>
        <taxon>Triticeae</taxon>
        <taxon>Triticinae</taxon>
        <taxon>Triticum</taxon>
    </lineage>
</organism>
<dbReference type="EnsemblPlants" id="TuG1812G0700000555.01.T01">
    <property type="protein sequence ID" value="TuG1812G0700000555.01.T01"/>
    <property type="gene ID" value="TuG1812G0700000555.01"/>
</dbReference>
<reference evidence="1" key="3">
    <citation type="submission" date="2022-06" db="UniProtKB">
        <authorList>
            <consortium name="EnsemblPlants"/>
        </authorList>
    </citation>
    <scope>IDENTIFICATION</scope>
</reference>
<name>A0A8R7QVC0_TRIUA</name>
<evidence type="ECO:0000313" key="2">
    <source>
        <dbReference type="Proteomes" id="UP000015106"/>
    </source>
</evidence>
<reference evidence="2" key="1">
    <citation type="journal article" date="2013" name="Nature">
        <title>Draft genome of the wheat A-genome progenitor Triticum urartu.</title>
        <authorList>
            <person name="Ling H.Q."/>
            <person name="Zhao S."/>
            <person name="Liu D."/>
            <person name="Wang J."/>
            <person name="Sun H."/>
            <person name="Zhang C."/>
            <person name="Fan H."/>
            <person name="Li D."/>
            <person name="Dong L."/>
            <person name="Tao Y."/>
            <person name="Gao C."/>
            <person name="Wu H."/>
            <person name="Li Y."/>
            <person name="Cui Y."/>
            <person name="Guo X."/>
            <person name="Zheng S."/>
            <person name="Wang B."/>
            <person name="Yu K."/>
            <person name="Liang Q."/>
            <person name="Yang W."/>
            <person name="Lou X."/>
            <person name="Chen J."/>
            <person name="Feng M."/>
            <person name="Jian J."/>
            <person name="Zhang X."/>
            <person name="Luo G."/>
            <person name="Jiang Y."/>
            <person name="Liu J."/>
            <person name="Wang Z."/>
            <person name="Sha Y."/>
            <person name="Zhang B."/>
            <person name="Wu H."/>
            <person name="Tang D."/>
            <person name="Shen Q."/>
            <person name="Xue P."/>
            <person name="Zou S."/>
            <person name="Wang X."/>
            <person name="Liu X."/>
            <person name="Wang F."/>
            <person name="Yang Y."/>
            <person name="An X."/>
            <person name="Dong Z."/>
            <person name="Zhang K."/>
            <person name="Zhang X."/>
            <person name="Luo M.C."/>
            <person name="Dvorak J."/>
            <person name="Tong Y."/>
            <person name="Wang J."/>
            <person name="Yang H."/>
            <person name="Li Z."/>
            <person name="Wang D."/>
            <person name="Zhang A."/>
            <person name="Wang J."/>
        </authorList>
    </citation>
    <scope>NUCLEOTIDE SEQUENCE</scope>
    <source>
        <strain evidence="2">cv. G1812</strain>
    </source>
</reference>
<dbReference type="Proteomes" id="UP000015106">
    <property type="component" value="Chromosome 7"/>
</dbReference>
<dbReference type="AlphaFoldDB" id="A0A8R7QVC0"/>
<dbReference type="EnsemblPlants" id="TuG1812G0700000555.01.T02">
    <property type="protein sequence ID" value="TuG1812G0700000555.01.T02"/>
    <property type="gene ID" value="TuG1812G0700000555.01"/>
</dbReference>
<reference evidence="1" key="2">
    <citation type="submission" date="2018-03" db="EMBL/GenBank/DDBJ databases">
        <title>The Triticum urartu genome reveals the dynamic nature of wheat genome evolution.</title>
        <authorList>
            <person name="Ling H."/>
            <person name="Ma B."/>
            <person name="Shi X."/>
            <person name="Liu H."/>
            <person name="Dong L."/>
            <person name="Sun H."/>
            <person name="Cao Y."/>
            <person name="Gao Q."/>
            <person name="Zheng S."/>
            <person name="Li Y."/>
            <person name="Yu Y."/>
            <person name="Du H."/>
            <person name="Qi M."/>
            <person name="Li Y."/>
            <person name="Yu H."/>
            <person name="Cui Y."/>
            <person name="Wang N."/>
            <person name="Chen C."/>
            <person name="Wu H."/>
            <person name="Zhao Y."/>
            <person name="Zhang J."/>
            <person name="Li Y."/>
            <person name="Zhou W."/>
            <person name="Zhang B."/>
            <person name="Hu W."/>
            <person name="Eijk M."/>
            <person name="Tang J."/>
            <person name="Witsenboer H."/>
            <person name="Zhao S."/>
            <person name="Li Z."/>
            <person name="Zhang A."/>
            <person name="Wang D."/>
            <person name="Liang C."/>
        </authorList>
    </citation>
    <scope>NUCLEOTIDE SEQUENCE [LARGE SCALE GENOMIC DNA]</scope>
    <source>
        <strain evidence="1">cv. G1812</strain>
    </source>
</reference>
<dbReference type="Gramene" id="TuG1812G0700000555.01.T01">
    <property type="protein sequence ID" value="TuG1812G0700000555.01.T01"/>
    <property type="gene ID" value="TuG1812G0700000555.01"/>
</dbReference>
<dbReference type="Gramene" id="TuG1812G0700000555.01.T02">
    <property type="protein sequence ID" value="TuG1812G0700000555.01.T02"/>
    <property type="gene ID" value="TuG1812G0700000555.01"/>
</dbReference>
<keyword evidence="2" id="KW-1185">Reference proteome</keyword>
<accession>A0A8R7QVC0</accession>
<protein>
    <submittedName>
        <fullName evidence="1">Uncharacterized protein</fullName>
    </submittedName>
</protein>